<feature type="region of interest" description="Disordered" evidence="1">
    <location>
        <begin position="1"/>
        <end position="20"/>
    </location>
</feature>
<dbReference type="EMBL" id="JADQAZ010000001">
    <property type="protein sequence ID" value="MBT0956164.1"/>
    <property type="molecule type" value="Genomic_DNA"/>
</dbReference>
<accession>A0AAP2CKL6</accession>
<keyword evidence="2" id="KW-0812">Transmembrane</keyword>
<name>A0AAP2CKL6_9RHOB</name>
<keyword evidence="2" id="KW-1133">Transmembrane helix</keyword>
<proteinExistence type="predicted"/>
<evidence type="ECO:0000256" key="2">
    <source>
        <dbReference type="SAM" id="Phobius"/>
    </source>
</evidence>
<evidence type="ECO:0000313" key="4">
    <source>
        <dbReference type="Proteomes" id="UP001315686"/>
    </source>
</evidence>
<evidence type="ECO:0000313" key="3">
    <source>
        <dbReference type="EMBL" id="MBT0956164.1"/>
    </source>
</evidence>
<evidence type="ECO:0000256" key="1">
    <source>
        <dbReference type="SAM" id="MobiDB-lite"/>
    </source>
</evidence>
<dbReference type="RefSeq" id="WP_327792375.1">
    <property type="nucleotide sequence ID" value="NZ_JADQAZ010000001.1"/>
</dbReference>
<protein>
    <submittedName>
        <fullName evidence="3">Uncharacterized protein</fullName>
    </submittedName>
</protein>
<organism evidence="3 4">
    <name type="scientific">Harenicola maris</name>
    <dbReference type="NCBI Taxonomy" id="2841044"/>
    <lineage>
        <taxon>Bacteria</taxon>
        <taxon>Pseudomonadati</taxon>
        <taxon>Pseudomonadota</taxon>
        <taxon>Alphaproteobacteria</taxon>
        <taxon>Rhodobacterales</taxon>
        <taxon>Paracoccaceae</taxon>
        <taxon>Harenicola</taxon>
    </lineage>
</organism>
<gene>
    <name evidence="3" type="ORF">IV417_02090</name>
</gene>
<sequence length="48" mass="4971">MAPAGATGYNAPNGAQAKERPMTDTGLQKLAYALLLLLTVYVTISGAF</sequence>
<dbReference type="AlphaFoldDB" id="A0AAP2CKL6"/>
<dbReference type="Proteomes" id="UP001315686">
    <property type="component" value="Unassembled WGS sequence"/>
</dbReference>
<keyword evidence="4" id="KW-1185">Reference proteome</keyword>
<feature type="transmembrane region" description="Helical" evidence="2">
    <location>
        <begin position="30"/>
        <end position="47"/>
    </location>
</feature>
<comment type="caution">
    <text evidence="3">The sequence shown here is derived from an EMBL/GenBank/DDBJ whole genome shotgun (WGS) entry which is preliminary data.</text>
</comment>
<reference evidence="3 4" key="1">
    <citation type="journal article" date="2021" name="Arch. Microbiol.">
        <title>Harenicola maris gen. nov., sp. nov. isolated from the Sea of Japan shallow sediments.</title>
        <authorList>
            <person name="Romanenko L.A."/>
            <person name="Kurilenko V.V."/>
            <person name="Chernysheva N.Y."/>
            <person name="Tekutyeva L.A."/>
            <person name="Velansky P.V."/>
            <person name="Svetashev V.I."/>
            <person name="Isaeva M.P."/>
        </authorList>
    </citation>
    <scope>NUCLEOTIDE SEQUENCE [LARGE SCALE GENOMIC DNA]</scope>
    <source>
        <strain evidence="3 4">KMM 3653</strain>
    </source>
</reference>
<keyword evidence="2" id="KW-0472">Membrane</keyword>